<dbReference type="InterPro" id="IPR036397">
    <property type="entry name" value="RNaseH_sf"/>
</dbReference>
<dbReference type="PANTHER" id="PTHR47331">
    <property type="entry name" value="PHD-TYPE DOMAIN-CONTAINING PROTEIN"/>
    <property type="match status" value="1"/>
</dbReference>
<accession>A0A6H5ITZ8</accession>
<dbReference type="Gene3D" id="3.30.420.10">
    <property type="entry name" value="Ribonuclease H-like superfamily/Ribonuclease H"/>
    <property type="match status" value="1"/>
</dbReference>
<evidence type="ECO:0000313" key="2">
    <source>
        <dbReference type="Proteomes" id="UP000479190"/>
    </source>
</evidence>
<gene>
    <name evidence="1" type="ORF">TBRA_LOCUS12305</name>
</gene>
<dbReference type="EMBL" id="CADCXV010001038">
    <property type="protein sequence ID" value="CAB0040609.1"/>
    <property type="molecule type" value="Genomic_DNA"/>
</dbReference>
<evidence type="ECO:0008006" key="3">
    <source>
        <dbReference type="Google" id="ProtNLM"/>
    </source>
</evidence>
<name>A0A6H5ITZ8_9HYME</name>
<keyword evidence="2" id="KW-1185">Reference proteome</keyword>
<sequence>MFGWILTGRITHAAPTSMPQAAHCTTTMLESASVPYQDLTELVQSFWEIESVPQAHRECPFASECERLFVDGCQRQADGRYIVPLSIKQGEAATLGQSLHHARAALNSTHRRMQRDAALARAYDHFMTEQLCLDEGEKFPEAVCAVKHELYVDNFLSGGQDVHTARMRRDQLVSLLWAGGFELKKWESNDPLLLEDLPPRDRLRPTFLQLSTDGPVNELGVAWNPAADQLTFKTDTAPRQIGIALTKRVVLAELARLFDPAGWLASITVKAKMVIQDLWSSGLGWDDEVPEALCKKWEECREGQRELNQFALPRWIGANTGDCILLHAFTNASRRAIATVIYCRAEHVDSTGASTTSIWAKTKLAPARSLRLTAKTPTRMAIPRLELRAALLAARLLHFRIVLHWLKSQGPTGNSLVDDYVTHMVTWRHVPTGDNPADVVSRGCSAADLINDQLWCLGPIWLQKHDTNWPQARHGPGPDQSNELQAATIHCHTTTSTISEEPLLIRRFSSLTKLLRIMTRICRLLNRRRDPSAPAPLAPLSVLEYQREFITCVQMSQRAHLSQEIEQIRRDGHVQLRSSLSSLRPFLDYAGPFNVLQAKGSGVRTLKGYIAIFVCFSSKAVHIELVGDCSTHSFLAALSQFIGRKGPPAQIWSENGTNFKRANAELKRLLQAAELDWDLVKDSLAERGIA</sequence>
<protein>
    <recommendedName>
        <fullName evidence="3">Integrase catalytic domain-containing protein</fullName>
    </recommendedName>
</protein>
<dbReference type="Proteomes" id="UP000479190">
    <property type="component" value="Unassembled WGS sequence"/>
</dbReference>
<evidence type="ECO:0000313" key="1">
    <source>
        <dbReference type="EMBL" id="CAB0040609.1"/>
    </source>
</evidence>
<dbReference type="Pfam" id="PF05380">
    <property type="entry name" value="Peptidase_A17"/>
    <property type="match status" value="1"/>
</dbReference>
<dbReference type="OrthoDB" id="5984724at2759"/>
<proteinExistence type="predicted"/>
<dbReference type="AlphaFoldDB" id="A0A6H5ITZ8"/>
<organism evidence="1 2">
    <name type="scientific">Trichogramma brassicae</name>
    <dbReference type="NCBI Taxonomy" id="86971"/>
    <lineage>
        <taxon>Eukaryota</taxon>
        <taxon>Metazoa</taxon>
        <taxon>Ecdysozoa</taxon>
        <taxon>Arthropoda</taxon>
        <taxon>Hexapoda</taxon>
        <taxon>Insecta</taxon>
        <taxon>Pterygota</taxon>
        <taxon>Neoptera</taxon>
        <taxon>Endopterygota</taxon>
        <taxon>Hymenoptera</taxon>
        <taxon>Apocrita</taxon>
        <taxon>Proctotrupomorpha</taxon>
        <taxon>Chalcidoidea</taxon>
        <taxon>Trichogrammatidae</taxon>
        <taxon>Trichogramma</taxon>
    </lineage>
</organism>
<dbReference type="GO" id="GO:0003676">
    <property type="term" value="F:nucleic acid binding"/>
    <property type="evidence" value="ECO:0007669"/>
    <property type="project" value="InterPro"/>
</dbReference>
<dbReference type="InterPro" id="IPR008042">
    <property type="entry name" value="Retrotrans_Pao"/>
</dbReference>
<reference evidence="1 2" key="1">
    <citation type="submission" date="2020-02" db="EMBL/GenBank/DDBJ databases">
        <authorList>
            <person name="Ferguson B K."/>
        </authorList>
    </citation>
    <scope>NUCLEOTIDE SEQUENCE [LARGE SCALE GENOMIC DNA]</scope>
</reference>